<dbReference type="GO" id="GO:0003677">
    <property type="term" value="F:DNA binding"/>
    <property type="evidence" value="ECO:0007669"/>
    <property type="project" value="InterPro"/>
</dbReference>
<dbReference type="Proteomes" id="UP000093501">
    <property type="component" value="Unassembled WGS sequence"/>
</dbReference>
<gene>
    <name evidence="4" type="ORF">BCR15_13320</name>
</gene>
<name>A0A1C0AQX5_9ACTN</name>
<feature type="compositionally biased region" description="Basic residues" evidence="1">
    <location>
        <begin position="58"/>
        <end position="69"/>
    </location>
</feature>
<proteinExistence type="predicted"/>
<evidence type="ECO:0000259" key="3">
    <source>
        <dbReference type="Pfam" id="PF23359"/>
    </source>
</evidence>
<dbReference type="AlphaFoldDB" id="A0A1C0AQX5"/>
<dbReference type="Pfam" id="PF11774">
    <property type="entry name" value="Lsr2"/>
    <property type="match status" value="1"/>
</dbReference>
<reference evidence="5" key="1">
    <citation type="submission" date="2016-07" db="EMBL/GenBank/DDBJ databases">
        <authorList>
            <person name="Florea S."/>
            <person name="Webb J.S."/>
            <person name="Jaromczyk J."/>
            <person name="Schardl C.L."/>
        </authorList>
    </citation>
    <scope>NUCLEOTIDE SEQUENCE [LARGE SCALE GENOMIC DNA]</scope>
    <source>
        <strain evidence="5">IPBSL-7</strain>
    </source>
</reference>
<evidence type="ECO:0000313" key="4">
    <source>
        <dbReference type="EMBL" id="OCL36788.1"/>
    </source>
</evidence>
<comment type="caution">
    <text evidence="4">The sequence shown here is derived from an EMBL/GenBank/DDBJ whole genome shotgun (WGS) entry which is preliminary data.</text>
</comment>
<dbReference type="Gene3D" id="4.10.320.10">
    <property type="entry name" value="E3-binding domain"/>
    <property type="match status" value="1"/>
</dbReference>
<evidence type="ECO:0000259" key="2">
    <source>
        <dbReference type="Pfam" id="PF11774"/>
    </source>
</evidence>
<evidence type="ECO:0000256" key="1">
    <source>
        <dbReference type="SAM" id="MobiDB-lite"/>
    </source>
</evidence>
<protein>
    <submittedName>
        <fullName evidence="4">Uncharacterized protein</fullName>
    </submittedName>
</protein>
<feature type="compositionally biased region" description="Basic and acidic residues" evidence="1">
    <location>
        <begin position="79"/>
        <end position="88"/>
    </location>
</feature>
<dbReference type="InterPro" id="IPR042261">
    <property type="entry name" value="Lsr2-like_dimerization"/>
</dbReference>
<dbReference type="GO" id="GO:0016746">
    <property type="term" value="F:acyltransferase activity"/>
    <property type="evidence" value="ECO:0007669"/>
    <property type="project" value="InterPro"/>
</dbReference>
<dbReference type="EMBL" id="MBQD01000006">
    <property type="protein sequence ID" value="OCL36788.1"/>
    <property type="molecule type" value="Genomic_DNA"/>
</dbReference>
<dbReference type="InterPro" id="IPR036625">
    <property type="entry name" value="E3-bd_dom_sf"/>
</dbReference>
<keyword evidence="5" id="KW-1185">Reference proteome</keyword>
<dbReference type="InterPro" id="IPR024412">
    <property type="entry name" value="Lsr2_dim_dom"/>
</dbReference>
<dbReference type="Pfam" id="PF23359">
    <property type="entry name" value="Lsr2_DNA-bd"/>
    <property type="match status" value="1"/>
</dbReference>
<dbReference type="Gene3D" id="3.30.60.230">
    <property type="entry name" value="Lsr2, dimerization domain"/>
    <property type="match status" value="1"/>
</dbReference>
<feature type="domain" description="Lsr2 dimerization" evidence="2">
    <location>
        <begin position="1"/>
        <end position="58"/>
    </location>
</feature>
<dbReference type="RefSeq" id="WP_068750138.1">
    <property type="nucleotide sequence ID" value="NZ_LR214441.1"/>
</dbReference>
<accession>A0A1C0AQX5</accession>
<feature type="domain" description="Lsr2 DNA-binding" evidence="3">
    <location>
        <begin position="70"/>
        <end position="105"/>
    </location>
</feature>
<feature type="region of interest" description="Disordered" evidence="1">
    <location>
        <begin position="58"/>
        <end position="88"/>
    </location>
</feature>
<sequence length="106" mass="11613">MARQVRVFLVDDIDGSPDARTIEFSLGRDSYTIDLTEKNAAKLESALAPFIEKATKAGRKAGAARKPASRKTDNNAVREWARENGRKVSDRGRIPADVIAAYEAAH</sequence>
<evidence type="ECO:0000313" key="5">
    <source>
        <dbReference type="Proteomes" id="UP000093501"/>
    </source>
</evidence>
<organism evidence="4 5">
    <name type="scientific">Tessaracoccus lapidicaptus</name>
    <dbReference type="NCBI Taxonomy" id="1427523"/>
    <lineage>
        <taxon>Bacteria</taxon>
        <taxon>Bacillati</taxon>
        <taxon>Actinomycetota</taxon>
        <taxon>Actinomycetes</taxon>
        <taxon>Propionibacteriales</taxon>
        <taxon>Propionibacteriaceae</taxon>
        <taxon>Tessaracoccus</taxon>
    </lineage>
</organism>
<dbReference type="InterPro" id="IPR055370">
    <property type="entry name" value="Lsr2_DNA-bd"/>
</dbReference>